<dbReference type="EMBL" id="GBXM01029634">
    <property type="protein sequence ID" value="JAH78943.1"/>
    <property type="molecule type" value="Transcribed_RNA"/>
</dbReference>
<sequence>MELQPLFAQTQTCFSSHAEFISPEQNSSHLGYSLQGTPCSRSKGSGSETD</sequence>
<dbReference type="AlphaFoldDB" id="A0A0E9VNY0"/>
<accession>A0A0E9VNY0</accession>
<reference evidence="2" key="1">
    <citation type="submission" date="2014-11" db="EMBL/GenBank/DDBJ databases">
        <authorList>
            <person name="Amaro Gonzalez C."/>
        </authorList>
    </citation>
    <scope>NUCLEOTIDE SEQUENCE</scope>
</reference>
<evidence type="ECO:0000256" key="1">
    <source>
        <dbReference type="SAM" id="MobiDB-lite"/>
    </source>
</evidence>
<feature type="region of interest" description="Disordered" evidence="1">
    <location>
        <begin position="25"/>
        <end position="50"/>
    </location>
</feature>
<proteinExistence type="predicted"/>
<protein>
    <submittedName>
        <fullName evidence="2">Uncharacterized protein</fullName>
    </submittedName>
</protein>
<organism evidence="2">
    <name type="scientific">Anguilla anguilla</name>
    <name type="common">European freshwater eel</name>
    <name type="synonym">Muraena anguilla</name>
    <dbReference type="NCBI Taxonomy" id="7936"/>
    <lineage>
        <taxon>Eukaryota</taxon>
        <taxon>Metazoa</taxon>
        <taxon>Chordata</taxon>
        <taxon>Craniata</taxon>
        <taxon>Vertebrata</taxon>
        <taxon>Euteleostomi</taxon>
        <taxon>Actinopterygii</taxon>
        <taxon>Neopterygii</taxon>
        <taxon>Teleostei</taxon>
        <taxon>Anguilliformes</taxon>
        <taxon>Anguillidae</taxon>
        <taxon>Anguilla</taxon>
    </lineage>
</organism>
<evidence type="ECO:0000313" key="2">
    <source>
        <dbReference type="EMBL" id="JAH78943.1"/>
    </source>
</evidence>
<reference evidence="2" key="2">
    <citation type="journal article" date="2015" name="Fish Shellfish Immunol.">
        <title>Early steps in the European eel (Anguilla anguilla)-Vibrio vulnificus interaction in the gills: Role of the RtxA13 toxin.</title>
        <authorList>
            <person name="Callol A."/>
            <person name="Pajuelo D."/>
            <person name="Ebbesson L."/>
            <person name="Teles M."/>
            <person name="MacKenzie S."/>
            <person name="Amaro C."/>
        </authorList>
    </citation>
    <scope>NUCLEOTIDE SEQUENCE</scope>
</reference>
<name>A0A0E9VNY0_ANGAN</name>